<dbReference type="Gene3D" id="1.10.1070.20">
    <property type="match status" value="1"/>
</dbReference>
<dbReference type="PANTHER" id="PTHR37419">
    <property type="entry name" value="SERINE/THREONINE-PROTEIN KINASE TOXIN HIPA"/>
    <property type="match status" value="1"/>
</dbReference>
<evidence type="ECO:0000259" key="4">
    <source>
        <dbReference type="Pfam" id="PF07804"/>
    </source>
</evidence>
<protein>
    <submittedName>
        <fullName evidence="6">Type II toxin-antitoxin system HipA family toxin</fullName>
    </submittedName>
</protein>
<dbReference type="InterPro" id="IPR017508">
    <property type="entry name" value="HipA_N1"/>
</dbReference>
<evidence type="ECO:0000256" key="2">
    <source>
        <dbReference type="ARBA" id="ARBA00022679"/>
    </source>
</evidence>
<dbReference type="PANTHER" id="PTHR37419:SF1">
    <property type="entry name" value="SERINE_THREONINE-PROTEIN KINASE TOXIN HIPA"/>
    <property type="match status" value="1"/>
</dbReference>
<dbReference type="InterPro" id="IPR012893">
    <property type="entry name" value="HipA-like_C"/>
</dbReference>
<evidence type="ECO:0000256" key="3">
    <source>
        <dbReference type="ARBA" id="ARBA00022777"/>
    </source>
</evidence>
<evidence type="ECO:0000313" key="6">
    <source>
        <dbReference type="EMBL" id="MEL0553333.1"/>
    </source>
</evidence>
<name>A0ABU9FAD2_9ENTR</name>
<keyword evidence="7" id="KW-1185">Reference proteome</keyword>
<dbReference type="RefSeq" id="WP_331851324.1">
    <property type="nucleotide sequence ID" value="NZ_JARXNK020000104.1"/>
</dbReference>
<feature type="domain" description="HipA-like C-terminal" evidence="4">
    <location>
        <begin position="149"/>
        <end position="402"/>
    </location>
</feature>
<dbReference type="Pfam" id="PF13657">
    <property type="entry name" value="Couple_hipA"/>
    <property type="match status" value="1"/>
</dbReference>
<comment type="caution">
    <text evidence="6">The sequence shown here is derived from an EMBL/GenBank/DDBJ whole genome shotgun (WGS) entry which is preliminary data.</text>
</comment>
<dbReference type="CDD" id="cd17808">
    <property type="entry name" value="HipA_Ec_like"/>
    <property type="match status" value="1"/>
</dbReference>
<feature type="domain" description="HipA N-terminal subdomain 1" evidence="5">
    <location>
        <begin position="4"/>
        <end position="103"/>
    </location>
</feature>
<dbReference type="Proteomes" id="UP001312893">
    <property type="component" value="Unassembled WGS sequence"/>
</dbReference>
<evidence type="ECO:0000256" key="1">
    <source>
        <dbReference type="ARBA" id="ARBA00010164"/>
    </source>
</evidence>
<evidence type="ECO:0000313" key="7">
    <source>
        <dbReference type="Proteomes" id="UP001312893"/>
    </source>
</evidence>
<dbReference type="NCBIfam" id="TIGR03071">
    <property type="entry name" value="couple_hipA"/>
    <property type="match status" value="1"/>
</dbReference>
<comment type="similarity">
    <text evidence="1">Belongs to the HipA Ser/Thr kinase family.</text>
</comment>
<gene>
    <name evidence="6" type="ORF">QFI96_016670</name>
</gene>
<dbReference type="Pfam" id="PF07804">
    <property type="entry name" value="HipA_C"/>
    <property type="match status" value="1"/>
</dbReference>
<sequence length="452" mass="50493">MATLETWMNNERVGELVKQANGAHIFRYDDAWMRNPRTRPLSLSLPLQYGNITSDAVFNYFDNLLPDSPVIRDRIVKRYQARSKQPFDLLAEIGRDSVGAVTLLPPGENTGQRALRWKTLDDNALDTLLTAYQADIPLGMVNEHDDFRISVAGAQEKTTLLKIGNQWCIPTGTTPTTHIIKLPIGEIRQPDAVLDLSESVDNEFLCLALARALGFTVPDAGIIQTRNTRALAVTRFDRRWAQDNTVLLRLPQEDLCQAFGLPSSMKYESDGGPGIRQVMAFLLGSSHALKDRYDFMKFIVFQWLIGATDGHAKNFSVFLQPGGSYRLTPFYDIISAFPLLGGTGLHLSDLKLSMSMKATKGRKTEISTLYPRHFLATAKEVGFAQEQMLEILHYFSDHIPQAIEAVTRTLPPDFSPSVCHAITSHLRKRHLRLRTALASPAADRHPSGFSDS</sequence>
<accession>A0ABU9FAD2</accession>
<keyword evidence="2" id="KW-0808">Transferase</keyword>
<dbReference type="InterPro" id="IPR052028">
    <property type="entry name" value="HipA_Ser/Thr_kinase"/>
</dbReference>
<proteinExistence type="inferred from homology"/>
<dbReference type="EMBL" id="JARXNK020000104">
    <property type="protein sequence ID" value="MEL0553333.1"/>
    <property type="molecule type" value="Genomic_DNA"/>
</dbReference>
<keyword evidence="3" id="KW-0418">Kinase</keyword>
<reference evidence="6 7" key="1">
    <citation type="submission" date="2024-04" db="EMBL/GenBank/DDBJ databases">
        <title>Two novel Raoultella species associated with bleeding cankers of broadleaf hosts, Raoultella scottia sp. nov. and Raoultella lignicola sp. nov.</title>
        <authorList>
            <person name="Brady C.L."/>
        </authorList>
    </citation>
    <scope>NUCLEOTIDE SEQUENCE [LARGE SCALE GENOMIC DNA]</scope>
    <source>
        <strain evidence="6 7">TW_WC1a.1</strain>
    </source>
</reference>
<organism evidence="6 7">
    <name type="scientific">Raoultella lignicola</name>
    <dbReference type="NCBI Taxonomy" id="3040939"/>
    <lineage>
        <taxon>Bacteria</taxon>
        <taxon>Pseudomonadati</taxon>
        <taxon>Pseudomonadota</taxon>
        <taxon>Gammaproteobacteria</taxon>
        <taxon>Enterobacterales</taxon>
        <taxon>Enterobacteriaceae</taxon>
        <taxon>Klebsiella/Raoultella group</taxon>
        <taxon>Raoultella</taxon>
    </lineage>
</organism>
<evidence type="ECO:0000259" key="5">
    <source>
        <dbReference type="Pfam" id="PF13657"/>
    </source>
</evidence>